<dbReference type="AlphaFoldDB" id="A0AA86Q6Q5"/>
<keyword evidence="4" id="KW-1185">Reference proteome</keyword>
<name>A0AA86Q6Q5_9EUKA</name>
<reference evidence="3 4" key="2">
    <citation type="submission" date="2024-07" db="EMBL/GenBank/DDBJ databases">
        <authorList>
            <person name="Akdeniz Z."/>
        </authorList>
    </citation>
    <scope>NUCLEOTIDE SEQUENCE [LARGE SCALE GENOMIC DNA]</scope>
</reference>
<dbReference type="Proteomes" id="UP001642409">
    <property type="component" value="Unassembled WGS sequence"/>
</dbReference>
<comment type="caution">
    <text evidence="2">The sequence shown here is derived from an EMBL/GenBank/DDBJ whole genome shotgun (WGS) entry which is preliminary data.</text>
</comment>
<organism evidence="2">
    <name type="scientific">Hexamita inflata</name>
    <dbReference type="NCBI Taxonomy" id="28002"/>
    <lineage>
        <taxon>Eukaryota</taxon>
        <taxon>Metamonada</taxon>
        <taxon>Diplomonadida</taxon>
        <taxon>Hexamitidae</taxon>
        <taxon>Hexamitinae</taxon>
        <taxon>Hexamita</taxon>
    </lineage>
</organism>
<reference evidence="2" key="1">
    <citation type="submission" date="2023-06" db="EMBL/GenBank/DDBJ databases">
        <authorList>
            <person name="Kurt Z."/>
        </authorList>
    </citation>
    <scope>NUCLEOTIDE SEQUENCE</scope>
</reference>
<proteinExistence type="predicted"/>
<keyword evidence="1" id="KW-0472">Membrane</keyword>
<accession>A0AA86Q6Q5</accession>
<gene>
    <name evidence="2" type="ORF">HINF_LOCUS34554</name>
    <name evidence="3" type="ORF">HINF_LOCUS75099</name>
</gene>
<keyword evidence="1" id="KW-1133">Transmembrane helix</keyword>
<evidence type="ECO:0000313" key="2">
    <source>
        <dbReference type="EMBL" id="CAI9946909.1"/>
    </source>
</evidence>
<evidence type="ECO:0000313" key="3">
    <source>
        <dbReference type="EMBL" id="CAL6108715.1"/>
    </source>
</evidence>
<feature type="transmembrane region" description="Helical" evidence="1">
    <location>
        <begin position="542"/>
        <end position="566"/>
    </location>
</feature>
<dbReference type="EMBL" id="CAXDID020000656">
    <property type="protein sequence ID" value="CAL6108715.1"/>
    <property type="molecule type" value="Genomic_DNA"/>
</dbReference>
<dbReference type="EMBL" id="CATOUU010000768">
    <property type="protein sequence ID" value="CAI9946909.1"/>
    <property type="molecule type" value="Genomic_DNA"/>
</dbReference>
<evidence type="ECO:0000313" key="4">
    <source>
        <dbReference type="Proteomes" id="UP001642409"/>
    </source>
</evidence>
<protein>
    <submittedName>
        <fullName evidence="3">Hypothetical_protein</fullName>
    </submittedName>
</protein>
<keyword evidence="1" id="KW-0812">Transmembrane</keyword>
<evidence type="ECO:0000256" key="1">
    <source>
        <dbReference type="SAM" id="Phobius"/>
    </source>
</evidence>
<sequence>MLSNIFIYLLQLDEEVQRSCESGFVFQDSHCTCQQLLSSNGTICVKNCSELDEIEINGTCSEKLLFQKTYAEDCIGEYGPGFNWDVTNQRCYCPIGVSCECKTKKCCNTSFTGVGYHWDGITCSCPAGKDCFCTSEFCCQKQNLHYINGKCDTCENALGTGYEWRDQGRRGIVCMCPSNCTCQTQLCCAQLSMAFKNGQCIACDSLYTPISNPFLTKDSKFTYCGCDSNQQEYGSLQKTSDTCTKCPELLNENKDGCQTCEAGFGSGYVWDNSQKTCVCPQQTICQCKTALCCLKTLGTNYIEGKCQTCQQQYSTGAIMDQDIGKCVCDNSNQYYGVLDIPSSKCNKCAEYYNKLSKSCIMCDKYATGFIWSAKNNKCICSGQNCKCNSLICCVMFNYTFDETSKSCVICDGLVTKATNTCTQCSEMYGPGYAWDANQSTCYCPPGVNCDCSTEVCCQQNATHFIAGRCSHCLNIFGTGYDWDYEKNVCFCRNKAICQCTTDLCCYNSDLNSRINLQSNQCECNKGFKFSSGICKRKNKTGLIVGLAVGIPLGVIVIIIISVLIVIKQKKQKENKQRDKAETVHIFETVPENLPAKIFQ</sequence>